<sequence>MSPPRNYKEILQMTKGQVALGGGGLALFGSGCLHTWPENLQEVAWRFGDKRQIDRMKFMDDSANRGWYWACYSTGLGATLHELGHTFDLGHTKSGIMGRGFDDIYKYFIVDMFYHDHIFQKLYNPYYQVSSVQNCTVSLSLTSPVSWEPKIETPLYNLHFQNINDSTQSKESLNSNNLIHNNREFKLDGEVPWRSPNPPDVYCNDPNLAVNVGGAFWARSSALLLYYHRWFNDKDEKEEAIISFDGMKLSSPHGIRIVEFRDAEGTSCHHIEFLEVDRKTVDLSLYDISEYASDRIQAVSFVVEDSMGNIFKSKLDITQLLFKKNQTV</sequence>
<dbReference type="AlphaFoldDB" id="A0A087TMS4"/>
<dbReference type="PANTHER" id="PTHR21054:SF2">
    <property type="entry name" value="MIP04191P"/>
    <property type="match status" value="1"/>
</dbReference>
<reference evidence="1 2" key="1">
    <citation type="submission" date="2013-11" db="EMBL/GenBank/DDBJ databases">
        <title>Genome sequencing of Stegodyphus mimosarum.</title>
        <authorList>
            <person name="Bechsgaard J."/>
        </authorList>
    </citation>
    <scope>NUCLEOTIDE SEQUENCE [LARGE SCALE GENOMIC DNA]</scope>
</reference>
<keyword evidence="2" id="KW-1185">Reference proteome</keyword>
<evidence type="ECO:0000313" key="2">
    <source>
        <dbReference type="Proteomes" id="UP000054359"/>
    </source>
</evidence>
<dbReference type="InterPro" id="IPR053002">
    <property type="entry name" value="Metalloproteinase_M10B"/>
</dbReference>
<dbReference type="InterPro" id="IPR021917">
    <property type="entry name" value="Unchr_Zn-peptidase-like"/>
</dbReference>
<protein>
    <submittedName>
        <fullName evidence="1">Putative zinc metalloproteinase YIL108W</fullName>
    </submittedName>
</protein>
<dbReference type="PANTHER" id="PTHR21054">
    <property type="entry name" value="ZINC METALLOPROTEINASE-RELATED"/>
    <property type="match status" value="1"/>
</dbReference>
<dbReference type="OrthoDB" id="74460at2759"/>
<evidence type="ECO:0000313" key="1">
    <source>
        <dbReference type="EMBL" id="KFM66413.1"/>
    </source>
</evidence>
<dbReference type="Pfam" id="PF12044">
    <property type="entry name" value="Metallopep"/>
    <property type="match status" value="1"/>
</dbReference>
<dbReference type="OMA" id="CHHIEFL"/>
<accession>A0A087TMS4</accession>
<proteinExistence type="predicted"/>
<dbReference type="EMBL" id="KK115938">
    <property type="protein sequence ID" value="KFM66413.1"/>
    <property type="molecule type" value="Genomic_DNA"/>
</dbReference>
<feature type="non-terminal residue" evidence="1">
    <location>
        <position position="328"/>
    </location>
</feature>
<dbReference type="PROSITE" id="PS51257">
    <property type="entry name" value="PROKAR_LIPOPROTEIN"/>
    <property type="match status" value="1"/>
</dbReference>
<gene>
    <name evidence="1" type="ORF">X975_05247</name>
</gene>
<organism evidence="1 2">
    <name type="scientific">Stegodyphus mimosarum</name>
    <name type="common">African social velvet spider</name>
    <dbReference type="NCBI Taxonomy" id="407821"/>
    <lineage>
        <taxon>Eukaryota</taxon>
        <taxon>Metazoa</taxon>
        <taxon>Ecdysozoa</taxon>
        <taxon>Arthropoda</taxon>
        <taxon>Chelicerata</taxon>
        <taxon>Arachnida</taxon>
        <taxon>Araneae</taxon>
        <taxon>Araneomorphae</taxon>
        <taxon>Entelegynae</taxon>
        <taxon>Eresoidea</taxon>
        <taxon>Eresidae</taxon>
        <taxon>Stegodyphus</taxon>
    </lineage>
</organism>
<dbReference type="Proteomes" id="UP000054359">
    <property type="component" value="Unassembled WGS sequence"/>
</dbReference>
<name>A0A087TMS4_STEMI</name>